<keyword evidence="3" id="KW-1185">Reference proteome</keyword>
<dbReference type="Pfam" id="PF14007">
    <property type="entry name" value="YtpI"/>
    <property type="match status" value="1"/>
</dbReference>
<keyword evidence="1" id="KW-0812">Transmembrane</keyword>
<dbReference type="InterPro" id="IPR025618">
    <property type="entry name" value="YtpI"/>
</dbReference>
<dbReference type="EMBL" id="BMHQ01000006">
    <property type="protein sequence ID" value="GGE17285.1"/>
    <property type="molecule type" value="Genomic_DNA"/>
</dbReference>
<keyword evidence="1" id="KW-1133">Transmembrane helix</keyword>
<protein>
    <recommendedName>
        <fullName evidence="4">YtpI-like protein</fullName>
    </recommendedName>
</protein>
<evidence type="ECO:0000313" key="3">
    <source>
        <dbReference type="Proteomes" id="UP000625210"/>
    </source>
</evidence>
<reference evidence="2" key="2">
    <citation type="submission" date="2020-09" db="EMBL/GenBank/DDBJ databases">
        <authorList>
            <person name="Sun Q."/>
            <person name="Zhou Y."/>
        </authorList>
    </citation>
    <scope>NUCLEOTIDE SEQUENCE</scope>
    <source>
        <strain evidence="2">CGMCC 1.15179</strain>
    </source>
</reference>
<evidence type="ECO:0000313" key="2">
    <source>
        <dbReference type="EMBL" id="GGE17285.1"/>
    </source>
</evidence>
<dbReference type="AlphaFoldDB" id="A0A8J2VDR6"/>
<keyword evidence="1" id="KW-0472">Membrane</keyword>
<evidence type="ECO:0000256" key="1">
    <source>
        <dbReference type="SAM" id="Phobius"/>
    </source>
</evidence>
<proteinExistence type="predicted"/>
<reference evidence="2" key="1">
    <citation type="journal article" date="2014" name="Int. J. Syst. Evol. Microbiol.">
        <title>Complete genome sequence of Corynebacterium casei LMG S-19264T (=DSM 44701T), isolated from a smear-ripened cheese.</title>
        <authorList>
            <consortium name="US DOE Joint Genome Institute (JGI-PGF)"/>
            <person name="Walter F."/>
            <person name="Albersmeier A."/>
            <person name="Kalinowski J."/>
            <person name="Ruckert C."/>
        </authorList>
    </citation>
    <scope>NUCLEOTIDE SEQUENCE</scope>
    <source>
        <strain evidence="2">CGMCC 1.15179</strain>
    </source>
</reference>
<evidence type="ECO:0008006" key="4">
    <source>
        <dbReference type="Google" id="ProtNLM"/>
    </source>
</evidence>
<feature type="transmembrane region" description="Helical" evidence="1">
    <location>
        <begin position="59"/>
        <end position="75"/>
    </location>
</feature>
<name>A0A8J2VDR6_9BACL</name>
<comment type="caution">
    <text evidence="2">The sequence shown here is derived from an EMBL/GenBank/DDBJ whole genome shotgun (WGS) entry which is preliminary data.</text>
</comment>
<gene>
    <name evidence="2" type="ORF">GCM10011571_18700</name>
</gene>
<feature type="transmembrane region" description="Helical" evidence="1">
    <location>
        <begin position="20"/>
        <end position="38"/>
    </location>
</feature>
<dbReference type="Proteomes" id="UP000625210">
    <property type="component" value="Unassembled WGS sequence"/>
</dbReference>
<organism evidence="2 3">
    <name type="scientific">Marinithermofilum abyssi</name>
    <dbReference type="NCBI Taxonomy" id="1571185"/>
    <lineage>
        <taxon>Bacteria</taxon>
        <taxon>Bacillati</taxon>
        <taxon>Bacillota</taxon>
        <taxon>Bacilli</taxon>
        <taxon>Bacillales</taxon>
        <taxon>Thermoactinomycetaceae</taxon>
        <taxon>Marinithermofilum</taxon>
    </lineage>
</organism>
<accession>A0A8J2VDR6</accession>
<dbReference type="RefSeq" id="WP_188647629.1">
    <property type="nucleotide sequence ID" value="NZ_BMHQ01000006.1"/>
</dbReference>
<feature type="transmembrane region" description="Helical" evidence="1">
    <location>
        <begin position="81"/>
        <end position="98"/>
    </location>
</feature>
<sequence>MRNEQSSTLPDNRVDSMKLLWISLTLIILVTAVLTFVYSLRSRKAEGNDRPRNRAKMNMAMGSMFIAMAGLQAFALPTAGLRMVLLSAIAAVGLYNLVHGMRQYRRIASSESNPS</sequence>